<sequence length="351" mass="38297">MGNSVISALLIIVCCLEVGLNTLNKAATNKGMSNYVFILYSNALALLVLLPSTFIYHRSKPCAKLTFPILYRIFLLALLSCSGQTLFYVGIQYSSPTLASAILDLIPAFTFIVAVVLGMEKLVLRAKSSQAKAVGTLILITGAFMMTFYKGPAIISHESVVYNRNIGQPLLSTQSNWIIGSSLLTTASFLVSLLYIVQAWIMKDYPQELMVTVIACGFVTILSSVVALIAEKDSNAWKIKPDLKLITICYSGILMVGVRSVVQTWAVKKKGPVFVAMFMPLGMVVAVLMGVAFLHDDVYTGSVIGASIITLGFYAVMWGKACEERVIQVSETSFNQTHQRLPLLSSKNDNF</sequence>
<dbReference type="OrthoDB" id="1746609at2759"/>
<organism evidence="9 10">
    <name type="scientific">Nicotiana attenuata</name>
    <name type="common">Coyote tobacco</name>
    <dbReference type="NCBI Taxonomy" id="49451"/>
    <lineage>
        <taxon>Eukaryota</taxon>
        <taxon>Viridiplantae</taxon>
        <taxon>Streptophyta</taxon>
        <taxon>Embryophyta</taxon>
        <taxon>Tracheophyta</taxon>
        <taxon>Spermatophyta</taxon>
        <taxon>Magnoliopsida</taxon>
        <taxon>eudicotyledons</taxon>
        <taxon>Gunneridae</taxon>
        <taxon>Pentapetalae</taxon>
        <taxon>asterids</taxon>
        <taxon>lamiids</taxon>
        <taxon>Solanales</taxon>
        <taxon>Solanaceae</taxon>
        <taxon>Nicotianoideae</taxon>
        <taxon>Nicotianeae</taxon>
        <taxon>Nicotiana</taxon>
    </lineage>
</organism>
<proteinExistence type="inferred from homology"/>
<comment type="similarity">
    <text evidence="2 6">Belongs to the drug/metabolite transporter (DMT) superfamily. Plant drug/metabolite exporter (P-DME) (TC 2.A.7.4) family.</text>
</comment>
<dbReference type="OMA" id="ACEERVI"/>
<comment type="caution">
    <text evidence="9">The sequence shown here is derived from an EMBL/GenBank/DDBJ whole genome shotgun (WGS) entry which is preliminary data.</text>
</comment>
<dbReference type="InterPro" id="IPR000620">
    <property type="entry name" value="EamA_dom"/>
</dbReference>
<feature type="domain" description="EamA" evidence="8">
    <location>
        <begin position="179"/>
        <end position="317"/>
    </location>
</feature>
<evidence type="ECO:0000256" key="6">
    <source>
        <dbReference type="RuleBase" id="RU363077"/>
    </source>
</evidence>
<dbReference type="InterPro" id="IPR037185">
    <property type="entry name" value="EmrE-like"/>
</dbReference>
<feature type="signal peptide" evidence="7">
    <location>
        <begin position="1"/>
        <end position="21"/>
    </location>
</feature>
<dbReference type="STRING" id="49451.A0A1J6KF54"/>
<keyword evidence="5 6" id="KW-0472">Membrane</keyword>
<feature type="transmembrane region" description="Helical" evidence="6">
    <location>
        <begin position="97"/>
        <end position="119"/>
    </location>
</feature>
<evidence type="ECO:0000256" key="1">
    <source>
        <dbReference type="ARBA" id="ARBA00004141"/>
    </source>
</evidence>
<dbReference type="SUPFAM" id="SSF103481">
    <property type="entry name" value="Multidrug resistance efflux transporter EmrE"/>
    <property type="match status" value="2"/>
</dbReference>
<evidence type="ECO:0000256" key="2">
    <source>
        <dbReference type="ARBA" id="ARBA00007635"/>
    </source>
</evidence>
<feature type="transmembrane region" description="Helical" evidence="6">
    <location>
        <begin position="69"/>
        <end position="91"/>
    </location>
</feature>
<evidence type="ECO:0000256" key="7">
    <source>
        <dbReference type="SAM" id="SignalP"/>
    </source>
</evidence>
<name>A0A1J6KF54_NICAT</name>
<feature type="chain" id="PRO_5012407981" description="WAT1-related protein" evidence="7">
    <location>
        <begin position="22"/>
        <end position="351"/>
    </location>
</feature>
<dbReference type="Gramene" id="OIT20527">
    <property type="protein sequence ID" value="OIT20527"/>
    <property type="gene ID" value="A4A49_37677"/>
</dbReference>
<keyword evidence="4 6" id="KW-1133">Transmembrane helix</keyword>
<feature type="transmembrane region" description="Helical" evidence="6">
    <location>
        <begin position="177"/>
        <end position="197"/>
    </location>
</feature>
<evidence type="ECO:0000313" key="10">
    <source>
        <dbReference type="Proteomes" id="UP000187609"/>
    </source>
</evidence>
<feature type="transmembrane region" description="Helical" evidence="6">
    <location>
        <begin position="245"/>
        <end position="262"/>
    </location>
</feature>
<dbReference type="GO" id="GO:0016020">
    <property type="term" value="C:membrane"/>
    <property type="evidence" value="ECO:0007669"/>
    <property type="project" value="UniProtKB-SubCell"/>
</dbReference>
<reference evidence="9" key="1">
    <citation type="submission" date="2016-11" db="EMBL/GenBank/DDBJ databases">
        <title>The genome of Nicotiana attenuata.</title>
        <authorList>
            <person name="Xu S."/>
            <person name="Brockmoeller T."/>
            <person name="Gaquerel E."/>
            <person name="Navarro A."/>
            <person name="Kuhl H."/>
            <person name="Gase K."/>
            <person name="Ling Z."/>
            <person name="Zhou W."/>
            <person name="Kreitzer C."/>
            <person name="Stanke M."/>
            <person name="Tang H."/>
            <person name="Lyons E."/>
            <person name="Pandey P."/>
            <person name="Pandey S.P."/>
            <person name="Timmermann B."/>
            <person name="Baldwin I.T."/>
        </authorList>
    </citation>
    <scope>NUCLEOTIDE SEQUENCE [LARGE SCALE GENOMIC DNA]</scope>
    <source>
        <strain evidence="9">UT</strain>
    </source>
</reference>
<gene>
    <name evidence="9" type="ORF">A4A49_37677</name>
</gene>
<evidence type="ECO:0000256" key="5">
    <source>
        <dbReference type="ARBA" id="ARBA00023136"/>
    </source>
</evidence>
<dbReference type="KEGG" id="nau:109220057"/>
<evidence type="ECO:0000259" key="8">
    <source>
        <dbReference type="Pfam" id="PF00892"/>
    </source>
</evidence>
<evidence type="ECO:0000256" key="3">
    <source>
        <dbReference type="ARBA" id="ARBA00022692"/>
    </source>
</evidence>
<keyword evidence="7" id="KW-0732">Signal</keyword>
<protein>
    <recommendedName>
        <fullName evidence="6">WAT1-related protein</fullName>
    </recommendedName>
</protein>
<feature type="transmembrane region" description="Helical" evidence="6">
    <location>
        <begin position="36"/>
        <end position="57"/>
    </location>
</feature>
<feature type="transmembrane region" description="Helical" evidence="6">
    <location>
        <begin position="131"/>
        <end position="149"/>
    </location>
</feature>
<dbReference type="AlphaFoldDB" id="A0A1J6KF54"/>
<feature type="transmembrane region" description="Helical" evidence="6">
    <location>
        <begin position="274"/>
        <end position="293"/>
    </location>
</feature>
<dbReference type="PANTHER" id="PTHR31218">
    <property type="entry name" value="WAT1-RELATED PROTEIN"/>
    <property type="match status" value="1"/>
</dbReference>
<dbReference type="EMBL" id="MJEQ01005188">
    <property type="protein sequence ID" value="OIT20527.1"/>
    <property type="molecule type" value="Genomic_DNA"/>
</dbReference>
<feature type="transmembrane region" description="Helical" evidence="6">
    <location>
        <begin position="299"/>
        <end position="318"/>
    </location>
</feature>
<keyword evidence="3 6" id="KW-0812">Transmembrane</keyword>
<keyword evidence="10" id="KW-1185">Reference proteome</keyword>
<dbReference type="InterPro" id="IPR030184">
    <property type="entry name" value="WAT1-related"/>
</dbReference>
<evidence type="ECO:0000313" key="9">
    <source>
        <dbReference type="EMBL" id="OIT20527.1"/>
    </source>
</evidence>
<accession>A0A1J6KF54</accession>
<dbReference type="GO" id="GO:0022857">
    <property type="term" value="F:transmembrane transporter activity"/>
    <property type="evidence" value="ECO:0007669"/>
    <property type="project" value="InterPro"/>
</dbReference>
<comment type="subcellular location">
    <subcellularLocation>
        <location evidence="1 6">Membrane</location>
        <topology evidence="1 6">Multi-pass membrane protein</topology>
    </subcellularLocation>
</comment>
<dbReference type="Pfam" id="PF00892">
    <property type="entry name" value="EamA"/>
    <property type="match status" value="2"/>
</dbReference>
<feature type="domain" description="EamA" evidence="8">
    <location>
        <begin position="8"/>
        <end position="147"/>
    </location>
</feature>
<feature type="transmembrane region" description="Helical" evidence="6">
    <location>
        <begin position="209"/>
        <end position="230"/>
    </location>
</feature>
<dbReference type="Proteomes" id="UP000187609">
    <property type="component" value="Unassembled WGS sequence"/>
</dbReference>
<evidence type="ECO:0000256" key="4">
    <source>
        <dbReference type="ARBA" id="ARBA00022989"/>
    </source>
</evidence>